<dbReference type="OrthoDB" id="3314392at2"/>
<keyword evidence="2" id="KW-1133">Transmembrane helix</keyword>
<keyword evidence="4" id="KW-1185">Reference proteome</keyword>
<comment type="caution">
    <text evidence="3">The sequence shown here is derived from an EMBL/GenBank/DDBJ whole genome shotgun (WGS) entry which is preliminary data.</text>
</comment>
<dbReference type="GO" id="GO:1902604">
    <property type="term" value="P:p-aminobenzoyl-glutamate transmembrane transport"/>
    <property type="evidence" value="ECO:0007669"/>
    <property type="project" value="InterPro"/>
</dbReference>
<dbReference type="EMBL" id="VJZE01000108">
    <property type="protein sequence ID" value="MPY41674.1"/>
    <property type="molecule type" value="Genomic_DNA"/>
</dbReference>
<feature type="transmembrane region" description="Helical" evidence="2">
    <location>
        <begin position="163"/>
        <end position="188"/>
    </location>
</feature>
<sequence length="199" mass="19973">MRAEAAVVDELGDGLSLSPPASGVPPGDQLPPGQVEGAVEGDPAHHLGLGEMLRGTAYLPDACVGLPPGGADEVGGLGQSEGDVGVQPAACGAEQPGGLQQFAVGVELELAGGRVADAHGRRALVARQIADSCTNSITSMSATFVLTIGYLQTYKKKAGIGTLVSFTLPAAMAMMVVWTALFALWYALGLPLGPGAPIG</sequence>
<organism evidence="3 4">
    <name type="scientific">Streptomyces phyllanthi</name>
    <dbReference type="NCBI Taxonomy" id="1803180"/>
    <lineage>
        <taxon>Bacteria</taxon>
        <taxon>Bacillati</taxon>
        <taxon>Actinomycetota</taxon>
        <taxon>Actinomycetes</taxon>
        <taxon>Kitasatosporales</taxon>
        <taxon>Streptomycetaceae</taxon>
        <taxon>Streptomyces</taxon>
    </lineage>
</organism>
<feature type="region of interest" description="Disordered" evidence="1">
    <location>
        <begin position="1"/>
        <end position="43"/>
    </location>
</feature>
<evidence type="ECO:0000313" key="3">
    <source>
        <dbReference type="EMBL" id="MPY41674.1"/>
    </source>
</evidence>
<dbReference type="PANTHER" id="PTHR30282">
    <property type="entry name" value="P-AMINOBENZOYL GLUTAMATE TRANSPORTER"/>
    <property type="match status" value="1"/>
</dbReference>
<dbReference type="InterPro" id="IPR004697">
    <property type="entry name" value="AbgT"/>
</dbReference>
<reference evidence="3 4" key="1">
    <citation type="submission" date="2019-07" db="EMBL/GenBank/DDBJ databases">
        <title>New species of Amycolatopsis and Streptomyces.</title>
        <authorList>
            <person name="Duangmal K."/>
            <person name="Teo W.F.A."/>
            <person name="Lipun K."/>
        </authorList>
    </citation>
    <scope>NUCLEOTIDE SEQUENCE [LARGE SCALE GENOMIC DNA]</scope>
    <source>
        <strain evidence="3 4">TISTR 2346</strain>
    </source>
</reference>
<name>A0A5N8W5U5_9ACTN</name>
<evidence type="ECO:0000256" key="2">
    <source>
        <dbReference type="SAM" id="Phobius"/>
    </source>
</evidence>
<dbReference type="AlphaFoldDB" id="A0A5N8W5U5"/>
<keyword evidence="2" id="KW-0812">Transmembrane</keyword>
<dbReference type="GO" id="GO:0015558">
    <property type="term" value="F:secondary active p-aminobenzoyl-glutamate transmembrane transporter activity"/>
    <property type="evidence" value="ECO:0007669"/>
    <property type="project" value="InterPro"/>
</dbReference>
<protein>
    <submittedName>
        <fullName evidence="3">Uncharacterized protein</fullName>
    </submittedName>
</protein>
<evidence type="ECO:0000313" key="4">
    <source>
        <dbReference type="Proteomes" id="UP000326979"/>
    </source>
</evidence>
<keyword evidence="2" id="KW-0472">Membrane</keyword>
<dbReference type="PANTHER" id="PTHR30282:SF0">
    <property type="entry name" value="P-AMINOBENZOYL-GLUTAMATE TRANSPORT PROTEIN"/>
    <property type="match status" value="1"/>
</dbReference>
<evidence type="ECO:0000256" key="1">
    <source>
        <dbReference type="SAM" id="MobiDB-lite"/>
    </source>
</evidence>
<accession>A0A5N8W5U5</accession>
<dbReference type="Pfam" id="PF03806">
    <property type="entry name" value="ABG_transport"/>
    <property type="match status" value="1"/>
</dbReference>
<dbReference type="Proteomes" id="UP000326979">
    <property type="component" value="Unassembled WGS sequence"/>
</dbReference>
<proteinExistence type="predicted"/>
<gene>
    <name evidence="3" type="ORF">FNH04_17670</name>
</gene>